<feature type="signal peptide" evidence="1">
    <location>
        <begin position="1"/>
        <end position="22"/>
    </location>
</feature>
<accession>A0ABQ4NI51</accession>
<keyword evidence="3" id="KW-1185">Reference proteome</keyword>
<evidence type="ECO:0000313" key="2">
    <source>
        <dbReference type="EMBL" id="GIT93976.1"/>
    </source>
</evidence>
<protein>
    <recommendedName>
        <fullName evidence="4">Flp pilus assembly protein TadD, contains TPR repeats</fullName>
    </recommendedName>
</protein>
<dbReference type="RefSeq" id="WP_220747484.1">
    <property type="nucleotide sequence ID" value="NZ_BPFH01000001.1"/>
</dbReference>
<dbReference type="PROSITE" id="PS51257">
    <property type="entry name" value="PROKAR_LIPOPROTEIN"/>
    <property type="match status" value="1"/>
</dbReference>
<dbReference type="Proteomes" id="UP000786693">
    <property type="component" value="Unassembled WGS sequence"/>
</dbReference>
<dbReference type="SUPFAM" id="SSF48452">
    <property type="entry name" value="TPR-like"/>
    <property type="match status" value="1"/>
</dbReference>
<name>A0ABQ4NI51_9RHOB</name>
<comment type="caution">
    <text evidence="2">The sequence shown here is derived from an EMBL/GenBank/DDBJ whole genome shotgun (WGS) entry which is preliminary data.</text>
</comment>
<dbReference type="Gene3D" id="1.25.40.10">
    <property type="entry name" value="Tetratricopeptide repeat domain"/>
    <property type="match status" value="2"/>
</dbReference>
<organism evidence="2 3">
    <name type="scientific">Jannaschia pagri</name>
    <dbReference type="NCBI Taxonomy" id="2829797"/>
    <lineage>
        <taxon>Bacteria</taxon>
        <taxon>Pseudomonadati</taxon>
        <taxon>Pseudomonadota</taxon>
        <taxon>Alphaproteobacteria</taxon>
        <taxon>Rhodobacterales</taxon>
        <taxon>Roseobacteraceae</taxon>
        <taxon>Jannaschia</taxon>
    </lineage>
</organism>
<gene>
    <name evidence="2" type="ORF">JANAI62_05990</name>
</gene>
<evidence type="ECO:0008006" key="4">
    <source>
        <dbReference type="Google" id="ProtNLM"/>
    </source>
</evidence>
<keyword evidence="1" id="KW-0732">Signal</keyword>
<dbReference type="InterPro" id="IPR011990">
    <property type="entry name" value="TPR-like_helical_dom_sf"/>
</dbReference>
<feature type="chain" id="PRO_5046968362" description="Flp pilus assembly protein TadD, contains TPR repeats" evidence="1">
    <location>
        <begin position="23"/>
        <end position="281"/>
    </location>
</feature>
<evidence type="ECO:0000256" key="1">
    <source>
        <dbReference type="SAM" id="SignalP"/>
    </source>
</evidence>
<dbReference type="EMBL" id="BPFH01000001">
    <property type="protein sequence ID" value="GIT93976.1"/>
    <property type="molecule type" value="Genomic_DNA"/>
</dbReference>
<proteinExistence type="predicted"/>
<reference evidence="2 3" key="1">
    <citation type="submission" date="2021-05" db="EMBL/GenBank/DDBJ databases">
        <title>Bacteria Genome sequencing.</title>
        <authorList>
            <person name="Takabe Y."/>
            <person name="Nakajima Y."/>
            <person name="Suzuki S."/>
            <person name="Shiozaki T."/>
        </authorList>
    </citation>
    <scope>NUCLEOTIDE SEQUENCE [LARGE SCALE GENOMIC DNA]</scope>
    <source>
        <strain evidence="2 3">AI_62</strain>
    </source>
</reference>
<evidence type="ECO:0000313" key="3">
    <source>
        <dbReference type="Proteomes" id="UP000786693"/>
    </source>
</evidence>
<sequence length="281" mass="31054">MRHHLVLPLLLGGMMVLSGCNALGNADVSRAVADAEAAEADSIRDIMLTVAEPREAVDYFNRKVRDFPDDIEHKRGLARSLVRAGRQSEAVLAWRKVLTHPDAGHEDTVELADALIRTSDWAGAKEVLDSVPPTHETFKRYRLEAMVADSNREWTRADSFYETAVDLTTKPAGVLNNWGYSKLTRGDTAAAERLFTEAITYDEDLFTAKNNLVLARAGRRTYALPIVPMTQEERAQLLHTAGLAAIKQGDVDIGRSLLQDAVDTHPRHFEAAVRALQSLDA</sequence>